<proteinExistence type="predicted"/>
<organism evidence="2 3">
    <name type="scientific">Riccia fluitans</name>
    <dbReference type="NCBI Taxonomy" id="41844"/>
    <lineage>
        <taxon>Eukaryota</taxon>
        <taxon>Viridiplantae</taxon>
        <taxon>Streptophyta</taxon>
        <taxon>Embryophyta</taxon>
        <taxon>Marchantiophyta</taxon>
        <taxon>Marchantiopsida</taxon>
        <taxon>Marchantiidae</taxon>
        <taxon>Marchantiales</taxon>
        <taxon>Ricciaceae</taxon>
        <taxon>Riccia</taxon>
    </lineage>
</organism>
<keyword evidence="3" id="KW-1185">Reference proteome</keyword>
<evidence type="ECO:0000256" key="1">
    <source>
        <dbReference type="SAM" id="MobiDB-lite"/>
    </source>
</evidence>
<comment type="caution">
    <text evidence="2">The sequence shown here is derived from an EMBL/GenBank/DDBJ whole genome shotgun (WGS) entry which is preliminary data.</text>
</comment>
<reference evidence="2 3" key="1">
    <citation type="submission" date="2024-09" db="EMBL/GenBank/DDBJ databases">
        <title>Chromosome-scale assembly of Riccia fluitans.</title>
        <authorList>
            <person name="Paukszto L."/>
            <person name="Sawicki J."/>
            <person name="Karawczyk K."/>
            <person name="Piernik-Szablinska J."/>
            <person name="Szczecinska M."/>
            <person name="Mazdziarz M."/>
        </authorList>
    </citation>
    <scope>NUCLEOTIDE SEQUENCE [LARGE SCALE GENOMIC DNA]</scope>
    <source>
        <strain evidence="2">Rf_01</strain>
        <tissue evidence="2">Aerial parts of the thallus</tissue>
    </source>
</reference>
<gene>
    <name evidence="2" type="ORF">R1flu_021989</name>
</gene>
<feature type="region of interest" description="Disordered" evidence="1">
    <location>
        <begin position="1"/>
        <end position="34"/>
    </location>
</feature>
<dbReference type="EMBL" id="JBHFFA010000001">
    <property type="protein sequence ID" value="KAL2653861.1"/>
    <property type="molecule type" value="Genomic_DNA"/>
</dbReference>
<sequence length="87" mass="9916">MVQGNPSSSNTVARLHEDSQQEATGVEERSSDQSERHLWVYTRVRKEAQRELLRLKGSSGGKSSCTINERLRVDDNILRRHKLKGVL</sequence>
<dbReference type="AlphaFoldDB" id="A0ABD1ZSI7"/>
<accession>A0ABD1ZSI7</accession>
<name>A0ABD1ZSI7_9MARC</name>
<evidence type="ECO:0000313" key="3">
    <source>
        <dbReference type="Proteomes" id="UP001605036"/>
    </source>
</evidence>
<feature type="compositionally biased region" description="Polar residues" evidence="1">
    <location>
        <begin position="1"/>
        <end position="12"/>
    </location>
</feature>
<dbReference type="Proteomes" id="UP001605036">
    <property type="component" value="Unassembled WGS sequence"/>
</dbReference>
<protein>
    <submittedName>
        <fullName evidence="2">Uncharacterized protein</fullName>
    </submittedName>
</protein>
<evidence type="ECO:0000313" key="2">
    <source>
        <dbReference type="EMBL" id="KAL2653861.1"/>
    </source>
</evidence>